<dbReference type="AlphaFoldDB" id="A0A9D4Y517"/>
<protein>
    <submittedName>
        <fullName evidence="1">Uncharacterized protein</fullName>
    </submittedName>
</protein>
<evidence type="ECO:0000313" key="2">
    <source>
        <dbReference type="Proteomes" id="UP001058974"/>
    </source>
</evidence>
<dbReference type="InterPro" id="IPR032675">
    <property type="entry name" value="LRR_dom_sf"/>
</dbReference>
<dbReference type="EMBL" id="JAMSHJ010000002">
    <property type="protein sequence ID" value="KAI5432794.1"/>
    <property type="molecule type" value="Genomic_DNA"/>
</dbReference>
<sequence length="181" mass="20895">MSNNEIGGELPISLSNYDSVNVETKGIKMTVMKIPKSLLTCPIPKSMGNLTNMLSLDLSSNMLTGVIPAELTNLDFLEVLIFPITILWKKYLKDNSLIHLQLIPKSENQRLWWLMTNILTEDLYLKWIILQMKEKKITQVSEMDNSSVEGEENLYLKWIILQMKEKKITQVSELTKMYLTI</sequence>
<keyword evidence="2" id="KW-1185">Reference proteome</keyword>
<dbReference type="PANTHER" id="PTHR48065">
    <property type="entry name" value="OS10G0469600 PROTEIN"/>
    <property type="match status" value="1"/>
</dbReference>
<dbReference type="SUPFAM" id="SSF52058">
    <property type="entry name" value="L domain-like"/>
    <property type="match status" value="1"/>
</dbReference>
<evidence type="ECO:0000313" key="1">
    <source>
        <dbReference type="EMBL" id="KAI5432794.1"/>
    </source>
</evidence>
<dbReference type="PANTHER" id="PTHR48065:SF5">
    <property type="entry name" value="RECEPTOR-LIKE PROTEIN CF-9 HOMOLOG"/>
    <property type="match status" value="1"/>
</dbReference>
<organism evidence="1 2">
    <name type="scientific">Pisum sativum</name>
    <name type="common">Garden pea</name>
    <name type="synonym">Lathyrus oleraceus</name>
    <dbReference type="NCBI Taxonomy" id="3888"/>
    <lineage>
        <taxon>Eukaryota</taxon>
        <taxon>Viridiplantae</taxon>
        <taxon>Streptophyta</taxon>
        <taxon>Embryophyta</taxon>
        <taxon>Tracheophyta</taxon>
        <taxon>Spermatophyta</taxon>
        <taxon>Magnoliopsida</taxon>
        <taxon>eudicotyledons</taxon>
        <taxon>Gunneridae</taxon>
        <taxon>Pentapetalae</taxon>
        <taxon>rosids</taxon>
        <taxon>fabids</taxon>
        <taxon>Fabales</taxon>
        <taxon>Fabaceae</taxon>
        <taxon>Papilionoideae</taxon>
        <taxon>50 kb inversion clade</taxon>
        <taxon>NPAAA clade</taxon>
        <taxon>Hologalegina</taxon>
        <taxon>IRL clade</taxon>
        <taxon>Fabeae</taxon>
        <taxon>Lathyrus</taxon>
    </lineage>
</organism>
<dbReference type="Gramene" id="Psat02G0019600-T1">
    <property type="protein sequence ID" value="KAI5432794.1"/>
    <property type="gene ID" value="KIW84_020196"/>
</dbReference>
<name>A0A9D4Y517_PEA</name>
<gene>
    <name evidence="1" type="ORF">KIW84_020196</name>
</gene>
<reference evidence="1 2" key="1">
    <citation type="journal article" date="2022" name="Nat. Genet.">
        <title>Improved pea reference genome and pan-genome highlight genomic features and evolutionary characteristics.</title>
        <authorList>
            <person name="Yang T."/>
            <person name="Liu R."/>
            <person name="Luo Y."/>
            <person name="Hu S."/>
            <person name="Wang D."/>
            <person name="Wang C."/>
            <person name="Pandey M.K."/>
            <person name="Ge S."/>
            <person name="Xu Q."/>
            <person name="Li N."/>
            <person name="Li G."/>
            <person name="Huang Y."/>
            <person name="Saxena R.K."/>
            <person name="Ji Y."/>
            <person name="Li M."/>
            <person name="Yan X."/>
            <person name="He Y."/>
            <person name="Liu Y."/>
            <person name="Wang X."/>
            <person name="Xiang C."/>
            <person name="Varshney R.K."/>
            <person name="Ding H."/>
            <person name="Gao S."/>
            <person name="Zong X."/>
        </authorList>
    </citation>
    <scope>NUCLEOTIDE SEQUENCE [LARGE SCALE GENOMIC DNA]</scope>
    <source>
        <strain evidence="1 2">cv. Zhongwan 6</strain>
    </source>
</reference>
<dbReference type="Proteomes" id="UP001058974">
    <property type="component" value="Chromosome 2"/>
</dbReference>
<comment type="caution">
    <text evidence="1">The sequence shown here is derived from an EMBL/GenBank/DDBJ whole genome shotgun (WGS) entry which is preliminary data.</text>
</comment>
<proteinExistence type="predicted"/>
<accession>A0A9D4Y517</accession>
<dbReference type="Gene3D" id="3.80.10.10">
    <property type="entry name" value="Ribonuclease Inhibitor"/>
    <property type="match status" value="1"/>
</dbReference>